<organism evidence="2 3">
    <name type="scientific">SAR324 cluster bacterium</name>
    <dbReference type="NCBI Taxonomy" id="2024889"/>
    <lineage>
        <taxon>Bacteria</taxon>
        <taxon>Deltaproteobacteria</taxon>
        <taxon>SAR324 cluster</taxon>
    </lineage>
</organism>
<accession>A0A2A4TAR7</accession>
<protein>
    <submittedName>
        <fullName evidence="2">CcoQ/FixQ family Cbb3-type cytochrome c oxidase assembly chaperone</fullName>
    </submittedName>
</protein>
<dbReference type="EMBL" id="NVSR01000002">
    <property type="protein sequence ID" value="PCI30710.1"/>
    <property type="molecule type" value="Genomic_DNA"/>
</dbReference>
<comment type="caution">
    <text evidence="2">The sequence shown here is derived from an EMBL/GenBank/DDBJ whole genome shotgun (WGS) entry which is preliminary data.</text>
</comment>
<reference evidence="3" key="1">
    <citation type="submission" date="2017-08" db="EMBL/GenBank/DDBJ databases">
        <title>A dynamic microbial community with high functional redundancy inhabits the cold, oxic subseafloor aquifer.</title>
        <authorList>
            <person name="Tully B.J."/>
            <person name="Wheat C.G."/>
            <person name="Glazer B.T."/>
            <person name="Huber J.A."/>
        </authorList>
    </citation>
    <scope>NUCLEOTIDE SEQUENCE [LARGE SCALE GENOMIC DNA]</scope>
</reference>
<feature type="transmembrane region" description="Helical" evidence="1">
    <location>
        <begin position="15"/>
        <end position="35"/>
    </location>
</feature>
<evidence type="ECO:0000313" key="2">
    <source>
        <dbReference type="EMBL" id="PCI30710.1"/>
    </source>
</evidence>
<evidence type="ECO:0000256" key="1">
    <source>
        <dbReference type="SAM" id="Phobius"/>
    </source>
</evidence>
<keyword evidence="1" id="KW-0812">Transmembrane</keyword>
<gene>
    <name evidence="2" type="ORF">COB67_00735</name>
</gene>
<keyword evidence="1" id="KW-0472">Membrane</keyword>
<sequence>MFKEFLRSVDGIETYPTIALIIFFTTFVGVIIRSLTLDKQHVEDMLNLPFDSQPNSSKSGENNG</sequence>
<keyword evidence="1" id="KW-1133">Transmembrane helix</keyword>
<name>A0A2A4TAR7_9DELT</name>
<proteinExistence type="predicted"/>
<dbReference type="AlphaFoldDB" id="A0A2A4TAR7"/>
<evidence type="ECO:0000313" key="3">
    <source>
        <dbReference type="Proteomes" id="UP000218113"/>
    </source>
</evidence>
<dbReference type="Proteomes" id="UP000218113">
    <property type="component" value="Unassembled WGS sequence"/>
</dbReference>